<dbReference type="OrthoDB" id="448399at2759"/>
<dbReference type="AlphaFoldDB" id="A0A371HYW6"/>
<dbReference type="PANTHER" id="PTHR23111:SF41">
    <property type="entry name" value="ZINC FINGER RAN-BINDING DOMAIN-CONTAINING PROTEIN 2-LIKE"/>
    <property type="match status" value="1"/>
</dbReference>
<dbReference type="SMART" id="SM00547">
    <property type="entry name" value="ZnF_RBZ"/>
    <property type="match status" value="3"/>
</dbReference>
<dbReference type="Pfam" id="PF00641">
    <property type="entry name" value="Zn_ribbon_RanBP"/>
    <property type="match status" value="1"/>
</dbReference>
<comment type="caution">
    <text evidence="6">The sequence shown here is derived from an EMBL/GenBank/DDBJ whole genome shotgun (WGS) entry which is preliminary data.</text>
</comment>
<dbReference type="PROSITE" id="PS01358">
    <property type="entry name" value="ZF_RANBP2_1"/>
    <property type="match status" value="2"/>
</dbReference>
<sequence>MSFTTFPLISSLLIPYGRLPILPTIYKNNRMSGTNFYVRIPVISNFRDYRERKETFMIHAPNNRKMSWSGGDWMCGVCQHINFKKREACQSCGYPKYGGPDPSTYRYNRTEALAGDWFCNCGGHNYASRSCCYRCGAMKDYYSSGYGSNSGEYGSDTFSPGWKTGDWLCPRIGCGVHNYASRTECFKCKMPRDFGEKTEKKKFQKTCNMTDFSKQHGSEFCV</sequence>
<accession>A0A371HYW6</accession>
<feature type="domain" description="RanBP2-type" evidence="5">
    <location>
        <begin position="69"/>
        <end position="98"/>
    </location>
</feature>
<keyword evidence="1" id="KW-0479">Metal-binding</keyword>
<evidence type="ECO:0000256" key="3">
    <source>
        <dbReference type="ARBA" id="ARBA00022833"/>
    </source>
</evidence>
<dbReference type="InterPro" id="IPR036443">
    <property type="entry name" value="Znf_RanBP2_sf"/>
</dbReference>
<evidence type="ECO:0000313" key="7">
    <source>
        <dbReference type="Proteomes" id="UP000257109"/>
    </source>
</evidence>
<evidence type="ECO:0000313" key="6">
    <source>
        <dbReference type="EMBL" id="RDY07972.1"/>
    </source>
</evidence>
<keyword evidence="2 4" id="KW-0863">Zinc-finger</keyword>
<organism evidence="6 7">
    <name type="scientific">Mucuna pruriens</name>
    <name type="common">Velvet bean</name>
    <name type="synonym">Dolichos pruriens</name>
    <dbReference type="NCBI Taxonomy" id="157652"/>
    <lineage>
        <taxon>Eukaryota</taxon>
        <taxon>Viridiplantae</taxon>
        <taxon>Streptophyta</taxon>
        <taxon>Embryophyta</taxon>
        <taxon>Tracheophyta</taxon>
        <taxon>Spermatophyta</taxon>
        <taxon>Magnoliopsida</taxon>
        <taxon>eudicotyledons</taxon>
        <taxon>Gunneridae</taxon>
        <taxon>Pentapetalae</taxon>
        <taxon>rosids</taxon>
        <taxon>fabids</taxon>
        <taxon>Fabales</taxon>
        <taxon>Fabaceae</taxon>
        <taxon>Papilionoideae</taxon>
        <taxon>50 kb inversion clade</taxon>
        <taxon>NPAAA clade</taxon>
        <taxon>indigoferoid/millettioid clade</taxon>
        <taxon>Phaseoleae</taxon>
        <taxon>Mucuna</taxon>
    </lineage>
</organism>
<dbReference type="InterPro" id="IPR001876">
    <property type="entry name" value="Znf_RanBP2"/>
</dbReference>
<evidence type="ECO:0000256" key="1">
    <source>
        <dbReference type="ARBA" id="ARBA00022723"/>
    </source>
</evidence>
<dbReference type="STRING" id="157652.A0A371HYW6"/>
<dbReference type="GO" id="GO:0005737">
    <property type="term" value="C:cytoplasm"/>
    <property type="evidence" value="ECO:0007669"/>
    <property type="project" value="TreeGrafter"/>
</dbReference>
<proteinExistence type="predicted"/>
<name>A0A371HYW6_MUCPR</name>
<feature type="non-terminal residue" evidence="6">
    <location>
        <position position="1"/>
    </location>
</feature>
<evidence type="ECO:0000259" key="5">
    <source>
        <dbReference type="PROSITE" id="PS50199"/>
    </source>
</evidence>
<protein>
    <recommendedName>
        <fullName evidence="5">RanBP2-type domain-containing protein</fullName>
    </recommendedName>
</protein>
<keyword evidence="3" id="KW-0862">Zinc</keyword>
<dbReference type="PROSITE" id="PS50199">
    <property type="entry name" value="ZF_RANBP2_2"/>
    <property type="match status" value="2"/>
</dbReference>
<dbReference type="EMBL" id="QJKJ01001366">
    <property type="protein sequence ID" value="RDY07972.1"/>
    <property type="molecule type" value="Genomic_DNA"/>
</dbReference>
<evidence type="ECO:0000256" key="2">
    <source>
        <dbReference type="ARBA" id="ARBA00022771"/>
    </source>
</evidence>
<dbReference type="PANTHER" id="PTHR23111">
    <property type="entry name" value="ZINC FINGER PROTEIN"/>
    <property type="match status" value="1"/>
</dbReference>
<dbReference type="GO" id="GO:0008270">
    <property type="term" value="F:zinc ion binding"/>
    <property type="evidence" value="ECO:0007669"/>
    <property type="project" value="UniProtKB-KW"/>
</dbReference>
<evidence type="ECO:0000256" key="4">
    <source>
        <dbReference type="PROSITE-ProRule" id="PRU00322"/>
    </source>
</evidence>
<gene>
    <name evidence="6" type="ORF">CR513_07844</name>
</gene>
<keyword evidence="7" id="KW-1185">Reference proteome</keyword>
<reference evidence="6" key="1">
    <citation type="submission" date="2018-05" db="EMBL/GenBank/DDBJ databases">
        <title>Draft genome of Mucuna pruriens seed.</title>
        <authorList>
            <person name="Nnadi N.E."/>
            <person name="Vos R."/>
            <person name="Hasami M.H."/>
            <person name="Devisetty U.K."/>
            <person name="Aguiy J.C."/>
        </authorList>
    </citation>
    <scope>NUCLEOTIDE SEQUENCE [LARGE SCALE GENOMIC DNA]</scope>
    <source>
        <strain evidence="6">JCA_2017</strain>
    </source>
</reference>
<dbReference type="SUPFAM" id="SSF90209">
    <property type="entry name" value="Ran binding protein zinc finger-like"/>
    <property type="match status" value="3"/>
</dbReference>
<dbReference type="Gene3D" id="4.10.1060.10">
    <property type="entry name" value="Zinc finger, RanBP2-type"/>
    <property type="match status" value="3"/>
</dbReference>
<dbReference type="Proteomes" id="UP000257109">
    <property type="component" value="Unassembled WGS sequence"/>
</dbReference>
<dbReference type="GO" id="GO:0003729">
    <property type="term" value="F:mRNA binding"/>
    <property type="evidence" value="ECO:0007669"/>
    <property type="project" value="TreeGrafter"/>
</dbReference>
<feature type="domain" description="RanBP2-type" evidence="5">
    <location>
        <begin position="163"/>
        <end position="194"/>
    </location>
</feature>